<dbReference type="Proteomes" id="UP001066276">
    <property type="component" value="Chromosome 1_1"/>
</dbReference>
<reference evidence="2" key="1">
    <citation type="journal article" date="2022" name="bioRxiv">
        <title>Sequencing and chromosome-scale assembly of the giantPleurodeles waltlgenome.</title>
        <authorList>
            <person name="Brown T."/>
            <person name="Elewa A."/>
            <person name="Iarovenko S."/>
            <person name="Subramanian E."/>
            <person name="Araus A.J."/>
            <person name="Petzold A."/>
            <person name="Susuki M."/>
            <person name="Suzuki K.-i.T."/>
            <person name="Hayashi T."/>
            <person name="Toyoda A."/>
            <person name="Oliveira C."/>
            <person name="Osipova E."/>
            <person name="Leigh N.D."/>
            <person name="Simon A."/>
            <person name="Yun M.H."/>
        </authorList>
    </citation>
    <scope>NUCLEOTIDE SEQUENCE</scope>
    <source>
        <strain evidence="2">20211129_DDA</strain>
        <tissue evidence="2">Liver</tissue>
    </source>
</reference>
<sequence>MWHSRSKELPAQEKRQPCDRAGRVRVLGRGTGRPRVERRPALAGSYDSTRCARKLDYRAGRLGRRRRLE</sequence>
<accession>A0AAV7WTN3</accession>
<evidence type="ECO:0000313" key="2">
    <source>
        <dbReference type="EMBL" id="KAJ1215475.1"/>
    </source>
</evidence>
<evidence type="ECO:0000256" key="1">
    <source>
        <dbReference type="SAM" id="MobiDB-lite"/>
    </source>
</evidence>
<feature type="compositionally biased region" description="Basic and acidic residues" evidence="1">
    <location>
        <begin position="1"/>
        <end position="22"/>
    </location>
</feature>
<gene>
    <name evidence="2" type="ORF">NDU88_003083</name>
</gene>
<dbReference type="AlphaFoldDB" id="A0AAV7WTN3"/>
<keyword evidence="3" id="KW-1185">Reference proteome</keyword>
<protein>
    <submittedName>
        <fullName evidence="2">Uncharacterized protein</fullName>
    </submittedName>
</protein>
<proteinExistence type="predicted"/>
<comment type="caution">
    <text evidence="2">The sequence shown here is derived from an EMBL/GenBank/DDBJ whole genome shotgun (WGS) entry which is preliminary data.</text>
</comment>
<dbReference type="EMBL" id="JANPWB010000001">
    <property type="protein sequence ID" value="KAJ1215475.1"/>
    <property type="molecule type" value="Genomic_DNA"/>
</dbReference>
<organism evidence="2 3">
    <name type="scientific">Pleurodeles waltl</name>
    <name type="common">Iberian ribbed newt</name>
    <dbReference type="NCBI Taxonomy" id="8319"/>
    <lineage>
        <taxon>Eukaryota</taxon>
        <taxon>Metazoa</taxon>
        <taxon>Chordata</taxon>
        <taxon>Craniata</taxon>
        <taxon>Vertebrata</taxon>
        <taxon>Euteleostomi</taxon>
        <taxon>Amphibia</taxon>
        <taxon>Batrachia</taxon>
        <taxon>Caudata</taxon>
        <taxon>Salamandroidea</taxon>
        <taxon>Salamandridae</taxon>
        <taxon>Pleurodelinae</taxon>
        <taxon>Pleurodeles</taxon>
    </lineage>
</organism>
<feature type="region of interest" description="Disordered" evidence="1">
    <location>
        <begin position="1"/>
        <end position="42"/>
    </location>
</feature>
<evidence type="ECO:0000313" key="3">
    <source>
        <dbReference type="Proteomes" id="UP001066276"/>
    </source>
</evidence>
<name>A0AAV7WTN3_PLEWA</name>